<evidence type="ECO:0000256" key="2">
    <source>
        <dbReference type="ARBA" id="ARBA00022692"/>
    </source>
</evidence>
<feature type="transmembrane region" description="Helical" evidence="5">
    <location>
        <begin position="101"/>
        <end position="121"/>
    </location>
</feature>
<sequence>MGLLVRYVLFAIVSTIVNLVTQEFVFRLSPIRPLAVSILAGTATGFIVKYILDKNWIFYDRYTSHHHELRKVALYGLFSVMTTLIFWGFEVAFWSAWQTTAAKYTGAVLGLSVGYAAKYMLDRKFVFRERGA</sequence>
<dbReference type="AlphaFoldDB" id="A0A512BWJ5"/>
<proteinExistence type="predicted"/>
<dbReference type="Pfam" id="PF04138">
    <property type="entry name" value="GtrA_DPMS_TM"/>
    <property type="match status" value="1"/>
</dbReference>
<dbReference type="Proteomes" id="UP000321085">
    <property type="component" value="Unassembled WGS sequence"/>
</dbReference>
<dbReference type="EMBL" id="BJYU01000062">
    <property type="protein sequence ID" value="GEO16333.1"/>
    <property type="molecule type" value="Genomic_DNA"/>
</dbReference>
<accession>A0A512BWJ5</accession>
<organism evidence="7 8">
    <name type="scientific">Microvirga aerophila</name>
    <dbReference type="NCBI Taxonomy" id="670291"/>
    <lineage>
        <taxon>Bacteria</taxon>
        <taxon>Pseudomonadati</taxon>
        <taxon>Pseudomonadota</taxon>
        <taxon>Alphaproteobacteria</taxon>
        <taxon>Hyphomicrobiales</taxon>
        <taxon>Methylobacteriaceae</taxon>
        <taxon>Microvirga</taxon>
    </lineage>
</organism>
<dbReference type="NCBIfam" id="NF037976">
    <property type="entry name" value="gtrA_1"/>
    <property type="match status" value="1"/>
</dbReference>
<evidence type="ECO:0000256" key="3">
    <source>
        <dbReference type="ARBA" id="ARBA00022989"/>
    </source>
</evidence>
<dbReference type="InterPro" id="IPR007267">
    <property type="entry name" value="GtrA_DPMS_TM"/>
</dbReference>
<dbReference type="GO" id="GO:0016020">
    <property type="term" value="C:membrane"/>
    <property type="evidence" value="ECO:0007669"/>
    <property type="project" value="UniProtKB-SubCell"/>
</dbReference>
<comment type="caution">
    <text evidence="7">The sequence shown here is derived from an EMBL/GenBank/DDBJ whole genome shotgun (WGS) entry which is preliminary data.</text>
</comment>
<feature type="transmembrane region" description="Helical" evidence="5">
    <location>
        <begin position="31"/>
        <end position="52"/>
    </location>
</feature>
<feature type="domain" description="GtrA/DPMS transmembrane" evidence="6">
    <location>
        <begin position="6"/>
        <end position="127"/>
    </location>
</feature>
<evidence type="ECO:0000313" key="7">
    <source>
        <dbReference type="EMBL" id="GEO16333.1"/>
    </source>
</evidence>
<dbReference type="GO" id="GO:0000271">
    <property type="term" value="P:polysaccharide biosynthetic process"/>
    <property type="evidence" value="ECO:0007669"/>
    <property type="project" value="InterPro"/>
</dbReference>
<name>A0A512BWJ5_9HYPH</name>
<evidence type="ECO:0000313" key="8">
    <source>
        <dbReference type="Proteomes" id="UP000321085"/>
    </source>
</evidence>
<keyword evidence="3 5" id="KW-1133">Transmembrane helix</keyword>
<comment type="subcellular location">
    <subcellularLocation>
        <location evidence="1">Membrane</location>
        <topology evidence="1">Multi-pass membrane protein</topology>
    </subcellularLocation>
</comment>
<evidence type="ECO:0000256" key="1">
    <source>
        <dbReference type="ARBA" id="ARBA00004141"/>
    </source>
</evidence>
<reference evidence="7 8" key="1">
    <citation type="submission" date="2019-07" db="EMBL/GenBank/DDBJ databases">
        <title>Whole genome shotgun sequence of Microvirga aerophila NBRC 106136.</title>
        <authorList>
            <person name="Hosoyama A."/>
            <person name="Uohara A."/>
            <person name="Ohji S."/>
            <person name="Ichikawa N."/>
        </authorList>
    </citation>
    <scope>NUCLEOTIDE SEQUENCE [LARGE SCALE GENOMIC DNA]</scope>
    <source>
        <strain evidence="7 8">NBRC 106136</strain>
    </source>
</reference>
<keyword evidence="4 5" id="KW-0472">Membrane</keyword>
<feature type="transmembrane region" description="Helical" evidence="5">
    <location>
        <begin position="7"/>
        <end position="25"/>
    </location>
</feature>
<protein>
    <recommendedName>
        <fullName evidence="6">GtrA/DPMS transmembrane domain-containing protein</fullName>
    </recommendedName>
</protein>
<evidence type="ECO:0000259" key="6">
    <source>
        <dbReference type="Pfam" id="PF04138"/>
    </source>
</evidence>
<evidence type="ECO:0000256" key="4">
    <source>
        <dbReference type="ARBA" id="ARBA00023136"/>
    </source>
</evidence>
<evidence type="ECO:0000256" key="5">
    <source>
        <dbReference type="SAM" id="Phobius"/>
    </source>
</evidence>
<dbReference type="OrthoDB" id="565050at2"/>
<feature type="transmembrane region" description="Helical" evidence="5">
    <location>
        <begin position="72"/>
        <end position="89"/>
    </location>
</feature>
<keyword evidence="2 5" id="KW-0812">Transmembrane</keyword>
<gene>
    <name evidence="7" type="ORF">MAE02_40290</name>
</gene>
<keyword evidence="8" id="KW-1185">Reference proteome</keyword>
<dbReference type="RefSeq" id="WP_114188361.1">
    <property type="nucleotide sequence ID" value="NZ_BJYU01000062.1"/>
</dbReference>